<evidence type="ECO:0000313" key="4">
    <source>
        <dbReference type="Proteomes" id="UP000593573"/>
    </source>
</evidence>
<comment type="similarity">
    <text evidence="1">Belongs to the glycosyl hydrolase 13 family.</text>
</comment>
<keyword evidence="4" id="KW-1185">Reference proteome</keyword>
<dbReference type="EMBL" id="JABFAB010000012">
    <property type="protein sequence ID" value="MBA0665637.1"/>
    <property type="molecule type" value="Genomic_DNA"/>
</dbReference>
<accession>A0A7J8VS53</accession>
<dbReference type="Gene3D" id="2.60.40.10">
    <property type="entry name" value="Immunoglobulins"/>
    <property type="match status" value="1"/>
</dbReference>
<proteinExistence type="inferred from homology"/>
<dbReference type="InterPro" id="IPR044505">
    <property type="entry name" value="GlgX_Isoamylase_N_E_set"/>
</dbReference>
<evidence type="ECO:0000313" key="3">
    <source>
        <dbReference type="EMBL" id="MBA0665637.1"/>
    </source>
</evidence>
<gene>
    <name evidence="3" type="ORF">Goklo_002124</name>
</gene>
<name>A0A7J8VS53_9ROSI</name>
<dbReference type="SUPFAM" id="SSF81296">
    <property type="entry name" value="E set domains"/>
    <property type="match status" value="1"/>
</dbReference>
<feature type="domain" description="Glycoside hydrolase family 13 N-terminal" evidence="2">
    <location>
        <begin position="81"/>
        <end position="175"/>
    </location>
</feature>
<protein>
    <recommendedName>
        <fullName evidence="2">Glycoside hydrolase family 13 N-terminal domain-containing protein</fullName>
    </recommendedName>
</protein>
<evidence type="ECO:0000256" key="1">
    <source>
        <dbReference type="ARBA" id="ARBA00008061"/>
    </source>
</evidence>
<dbReference type="InterPro" id="IPR014756">
    <property type="entry name" value="Ig_E-set"/>
</dbReference>
<dbReference type="GO" id="GO:0004553">
    <property type="term" value="F:hydrolase activity, hydrolyzing O-glycosyl compounds"/>
    <property type="evidence" value="ECO:0007669"/>
    <property type="project" value="InterPro"/>
</dbReference>
<organism evidence="3 4">
    <name type="scientific">Gossypium klotzschianum</name>
    <dbReference type="NCBI Taxonomy" id="34286"/>
    <lineage>
        <taxon>Eukaryota</taxon>
        <taxon>Viridiplantae</taxon>
        <taxon>Streptophyta</taxon>
        <taxon>Embryophyta</taxon>
        <taxon>Tracheophyta</taxon>
        <taxon>Spermatophyta</taxon>
        <taxon>Magnoliopsida</taxon>
        <taxon>eudicotyledons</taxon>
        <taxon>Gunneridae</taxon>
        <taxon>Pentapetalae</taxon>
        <taxon>rosids</taxon>
        <taxon>malvids</taxon>
        <taxon>Malvales</taxon>
        <taxon>Malvaceae</taxon>
        <taxon>Malvoideae</taxon>
        <taxon>Gossypium</taxon>
    </lineage>
</organism>
<dbReference type="OrthoDB" id="204980at2759"/>
<dbReference type="FunFam" id="2.60.40.10:FF:001593">
    <property type="entry name" value="Isoamylase 1, chloroplastic"/>
    <property type="match status" value="1"/>
</dbReference>
<dbReference type="InterPro" id="IPR013783">
    <property type="entry name" value="Ig-like_fold"/>
</dbReference>
<comment type="caution">
    <text evidence="3">The sequence shown here is derived from an EMBL/GenBank/DDBJ whole genome shotgun (WGS) entry which is preliminary data.</text>
</comment>
<dbReference type="Pfam" id="PF02922">
    <property type="entry name" value="CBM_48"/>
    <property type="match status" value="1"/>
</dbReference>
<dbReference type="InterPro" id="IPR004193">
    <property type="entry name" value="Glyco_hydro_13_N"/>
</dbReference>
<dbReference type="CDD" id="cd02856">
    <property type="entry name" value="E_set_GDE_Isoamylase_N"/>
    <property type="match status" value="1"/>
</dbReference>
<dbReference type="PANTHER" id="PTHR43002">
    <property type="entry name" value="GLYCOGEN DEBRANCHING ENZYME"/>
    <property type="match status" value="1"/>
</dbReference>
<evidence type="ECO:0000259" key="2">
    <source>
        <dbReference type="Pfam" id="PF02922"/>
    </source>
</evidence>
<dbReference type="Proteomes" id="UP000593573">
    <property type="component" value="Unassembled WGS sequence"/>
</dbReference>
<dbReference type="GO" id="GO:0005975">
    <property type="term" value="P:carbohydrate metabolic process"/>
    <property type="evidence" value="ECO:0007669"/>
    <property type="project" value="InterPro"/>
</dbReference>
<dbReference type="AlphaFoldDB" id="A0A7J8VS53"/>
<sequence length="273" mass="30164">MDLIRCTSCFQHSPTLIAPTFRHQTTPKPNLTTISNNHATASTTRMVVKARGGGAAEAETALVDKPKVLKRFQVSEGHPAPFGATIQDGGVNFAIYSANSTSATLCLIALSDLQQNRVTEQIPLDPLANKTGDVWHVFLKGNFKDMLYGYIFDGEFCPEIGHYYDSSRILLDPYAKAVISRGEFGALGPEDNCWPQMAGMVPTSEDQWADYHEKAVHVKLNKDHVCDHFCHNKYYEVVAFCLSSLIISLLDEPLGRLASKNGDRMVAHAPHAW</sequence>
<reference evidence="3 4" key="1">
    <citation type="journal article" date="2019" name="Genome Biol. Evol.">
        <title>Insights into the evolution of the New World diploid cottons (Gossypium, subgenus Houzingenia) based on genome sequencing.</title>
        <authorList>
            <person name="Grover C.E."/>
            <person name="Arick M.A. 2nd"/>
            <person name="Thrash A."/>
            <person name="Conover J.L."/>
            <person name="Sanders W.S."/>
            <person name="Peterson D.G."/>
            <person name="Frelichowski J.E."/>
            <person name="Scheffler J.A."/>
            <person name="Scheffler B.E."/>
            <person name="Wendel J.F."/>
        </authorList>
    </citation>
    <scope>NUCLEOTIDE SEQUENCE [LARGE SCALE GENOMIC DNA]</scope>
    <source>
        <strain evidence="3">57</strain>
        <tissue evidence="3">Leaf</tissue>
    </source>
</reference>